<dbReference type="AlphaFoldDB" id="A0A0G1S283"/>
<keyword evidence="1" id="KW-0175">Coiled coil</keyword>
<evidence type="ECO:0000256" key="1">
    <source>
        <dbReference type="SAM" id="Coils"/>
    </source>
</evidence>
<name>A0A0G1S283_9BACT</name>
<feature type="coiled-coil region" evidence="1">
    <location>
        <begin position="77"/>
        <end position="111"/>
    </location>
</feature>
<reference evidence="2 3" key="1">
    <citation type="journal article" date="2015" name="Nature">
        <title>rRNA introns, odd ribosomes, and small enigmatic genomes across a large radiation of phyla.</title>
        <authorList>
            <person name="Brown C.T."/>
            <person name="Hug L.A."/>
            <person name="Thomas B.C."/>
            <person name="Sharon I."/>
            <person name="Castelle C.J."/>
            <person name="Singh A."/>
            <person name="Wilkins M.J."/>
            <person name="Williams K.H."/>
            <person name="Banfield J.F."/>
        </authorList>
    </citation>
    <scope>NUCLEOTIDE SEQUENCE [LARGE SCALE GENOMIC DNA]</scope>
</reference>
<gene>
    <name evidence="2" type="ORF">UX51_C0049G0002</name>
</gene>
<protein>
    <submittedName>
        <fullName evidence="2">Uncharacterized protein</fullName>
    </submittedName>
</protein>
<dbReference type="Proteomes" id="UP000034856">
    <property type="component" value="Unassembled WGS sequence"/>
</dbReference>
<proteinExistence type="predicted"/>
<sequence>MSDEKAKKMAIEGIKPPKKDDPAYDYVGVLLEAVQSDFKIFGEGLEFVKQKVETTFEELGRFKEETAENFARVWEKFDRVDERFNRIELRLDRIEAEVRSIKNELQELKHTLTNKADVEKFQELEKRVMKIEEILKLKMTNS</sequence>
<evidence type="ECO:0000313" key="2">
    <source>
        <dbReference type="EMBL" id="KKU36403.1"/>
    </source>
</evidence>
<evidence type="ECO:0000313" key="3">
    <source>
        <dbReference type="Proteomes" id="UP000034856"/>
    </source>
</evidence>
<dbReference type="EMBL" id="LCMM01000049">
    <property type="protein sequence ID" value="KKU36403.1"/>
    <property type="molecule type" value="Genomic_DNA"/>
</dbReference>
<comment type="caution">
    <text evidence="2">The sequence shown here is derived from an EMBL/GenBank/DDBJ whole genome shotgun (WGS) entry which is preliminary data.</text>
</comment>
<organism evidence="2 3">
    <name type="scientific">Candidatus Azambacteria bacterium GW2011_GWF2_46_32</name>
    <dbReference type="NCBI Taxonomy" id="1618628"/>
    <lineage>
        <taxon>Bacteria</taxon>
        <taxon>Candidatus Azamiibacteriota</taxon>
    </lineage>
</organism>
<accession>A0A0G1S283</accession>
<dbReference type="Gene3D" id="3.90.20.10">
    <property type="match status" value="1"/>
</dbReference>